<sequence length="364" mass="40930">MIMNCAQRSDYFSSSYVEARSRFNSKAQVRGLVVTTYTFAGKGVAGEALTADTVELGDPRSSNVLFIVSGTHGVEGFAGSACQLAVLDQIDALKLGNCRIVLVHALNPFGFSYFRRSNEYNVDINRNFLTSRPTAIIDKNREHAVIRQLRKTSNGYQSLKLSLMLVWQIIQGKKAALQSLITAGQYENERDLFFGGTTASASAQFWQDLLVKYQSNSLYLMDIHTGLGKRGQAYILSEAQKSSAQYQDNHRFFKHCNLVHTANDVSISSQLRGTLSSRLPEPDKAITLEYGTRGGLSVLCALALENYHYWHNRGEQPHRQSADRLKEIFIPQSRRWRAGVIESFWQILERQIQLIHSKPKQGSL</sequence>
<dbReference type="SUPFAM" id="SSF53187">
    <property type="entry name" value="Zn-dependent exopeptidases"/>
    <property type="match status" value="1"/>
</dbReference>
<dbReference type="Proteomes" id="UP000229757">
    <property type="component" value="Chromosome"/>
</dbReference>
<accession>A0A2K8KMP7</accession>
<dbReference type="CDD" id="cd06233">
    <property type="entry name" value="M14-like"/>
    <property type="match status" value="1"/>
</dbReference>
<dbReference type="EMBL" id="CP011797">
    <property type="protein sequence ID" value="ATX75972.1"/>
    <property type="molecule type" value="Genomic_DNA"/>
</dbReference>
<evidence type="ECO:0000313" key="2">
    <source>
        <dbReference type="Proteomes" id="UP000229757"/>
    </source>
</evidence>
<dbReference type="InterPro" id="IPR021259">
    <property type="entry name" value="DUF2817"/>
</dbReference>
<gene>
    <name evidence="1" type="ORF">REIFOR_00804</name>
</gene>
<name>A0A2K8KMP7_9GAMM</name>
<evidence type="ECO:0008006" key="3">
    <source>
        <dbReference type="Google" id="ProtNLM"/>
    </source>
</evidence>
<dbReference type="KEGG" id="rfo:REIFOR_00804"/>
<evidence type="ECO:0000313" key="1">
    <source>
        <dbReference type="EMBL" id="ATX75972.1"/>
    </source>
</evidence>
<dbReference type="Pfam" id="PF10994">
    <property type="entry name" value="DUF2817"/>
    <property type="match status" value="1"/>
</dbReference>
<dbReference type="AlphaFoldDB" id="A0A2K8KMP7"/>
<dbReference type="RefSeq" id="WP_100256347.1">
    <property type="nucleotide sequence ID" value="NZ_CP011797.1"/>
</dbReference>
<dbReference type="OrthoDB" id="4014363at2"/>
<proteinExistence type="predicted"/>
<keyword evidence="2" id="KW-1185">Reference proteome</keyword>
<reference evidence="1 2" key="1">
    <citation type="journal article" date="2017" name="Environ. Microbiol.">
        <title>Genomic and physiological analyses of 'Reinekea forsetii' reveal a versatile opportunistic lifestyle during spring algae blooms.</title>
        <authorList>
            <person name="Avci B."/>
            <person name="Hahnke R.L."/>
            <person name="Chafee M."/>
            <person name="Fischer T."/>
            <person name="Gruber-Vodicka H."/>
            <person name="Tegetmeyer H.E."/>
            <person name="Harder J."/>
            <person name="Fuchs B.M."/>
            <person name="Amann R.I."/>
            <person name="Teeling H."/>
        </authorList>
    </citation>
    <scope>NUCLEOTIDE SEQUENCE [LARGE SCALE GENOMIC DNA]</scope>
    <source>
        <strain evidence="1 2">Hel1_31_D35</strain>
    </source>
</reference>
<organism evidence="1 2">
    <name type="scientific">Reinekea forsetii</name>
    <dbReference type="NCBI Taxonomy" id="1336806"/>
    <lineage>
        <taxon>Bacteria</taxon>
        <taxon>Pseudomonadati</taxon>
        <taxon>Pseudomonadota</taxon>
        <taxon>Gammaproteobacteria</taxon>
        <taxon>Oceanospirillales</taxon>
        <taxon>Saccharospirillaceae</taxon>
        <taxon>Reinekea</taxon>
    </lineage>
</organism>
<protein>
    <recommendedName>
        <fullName evidence="3">DUF2817 domain-containing protein</fullName>
    </recommendedName>
</protein>
<dbReference type="Gene3D" id="3.40.630.10">
    <property type="entry name" value="Zn peptidases"/>
    <property type="match status" value="1"/>
</dbReference>